<proteinExistence type="predicted"/>
<dbReference type="AlphaFoldDB" id="A0A9D4TL93"/>
<reference evidence="2" key="1">
    <citation type="journal article" date="2019" name="Plant J.">
        <title>Chlorella vulgaris genome assembly and annotation reveals the molecular basis for metabolic acclimation to high light conditions.</title>
        <authorList>
            <person name="Cecchin M."/>
            <person name="Marcolungo L."/>
            <person name="Rossato M."/>
            <person name="Girolomoni L."/>
            <person name="Cosentino E."/>
            <person name="Cuine S."/>
            <person name="Li-Beisson Y."/>
            <person name="Delledonne M."/>
            <person name="Ballottari M."/>
        </authorList>
    </citation>
    <scope>NUCLEOTIDE SEQUENCE</scope>
    <source>
        <strain evidence="2">211/11P</strain>
    </source>
</reference>
<feature type="region of interest" description="Disordered" evidence="1">
    <location>
        <begin position="1"/>
        <end position="20"/>
    </location>
</feature>
<gene>
    <name evidence="2" type="ORF">D9Q98_007295</name>
</gene>
<keyword evidence="3" id="KW-1185">Reference proteome</keyword>
<evidence type="ECO:0000256" key="1">
    <source>
        <dbReference type="SAM" id="MobiDB-lite"/>
    </source>
</evidence>
<dbReference type="Proteomes" id="UP001055712">
    <property type="component" value="Unassembled WGS sequence"/>
</dbReference>
<sequence length="121" mass="12082">MCANNSTNTGSVCAGPPSDPDFGEVTATPTGGNLYTLDIALIASNDTGAVGVGMMEYAITANYAAGGYAFGTGGAPTSPLTYSADNIPCGASYSLTVTAVNDAYLSSGVVTRSSLYSTPTW</sequence>
<comment type="caution">
    <text evidence="2">The sequence shown here is derived from an EMBL/GenBank/DDBJ whole genome shotgun (WGS) entry which is preliminary data.</text>
</comment>
<name>A0A9D4TL93_CHLVU</name>
<evidence type="ECO:0000313" key="3">
    <source>
        <dbReference type="Proteomes" id="UP001055712"/>
    </source>
</evidence>
<accession>A0A9D4TL93</accession>
<protein>
    <submittedName>
        <fullName evidence="2">Uncharacterized protein</fullName>
    </submittedName>
</protein>
<reference evidence="2" key="2">
    <citation type="submission" date="2020-11" db="EMBL/GenBank/DDBJ databases">
        <authorList>
            <person name="Cecchin M."/>
            <person name="Marcolungo L."/>
            <person name="Rossato M."/>
            <person name="Girolomoni L."/>
            <person name="Cosentino E."/>
            <person name="Cuine S."/>
            <person name="Li-Beisson Y."/>
            <person name="Delledonne M."/>
            <person name="Ballottari M."/>
        </authorList>
    </citation>
    <scope>NUCLEOTIDE SEQUENCE</scope>
    <source>
        <strain evidence="2">211/11P</strain>
        <tissue evidence="2">Whole cell</tissue>
    </source>
</reference>
<feature type="compositionally biased region" description="Polar residues" evidence="1">
    <location>
        <begin position="1"/>
        <end position="11"/>
    </location>
</feature>
<organism evidence="2 3">
    <name type="scientific">Chlorella vulgaris</name>
    <name type="common">Green alga</name>
    <dbReference type="NCBI Taxonomy" id="3077"/>
    <lineage>
        <taxon>Eukaryota</taxon>
        <taxon>Viridiplantae</taxon>
        <taxon>Chlorophyta</taxon>
        <taxon>core chlorophytes</taxon>
        <taxon>Trebouxiophyceae</taxon>
        <taxon>Chlorellales</taxon>
        <taxon>Chlorellaceae</taxon>
        <taxon>Chlorella clade</taxon>
        <taxon>Chlorella</taxon>
    </lineage>
</organism>
<evidence type="ECO:0000313" key="2">
    <source>
        <dbReference type="EMBL" id="KAI3428470.1"/>
    </source>
</evidence>
<dbReference type="EMBL" id="SIDB01000009">
    <property type="protein sequence ID" value="KAI3428470.1"/>
    <property type="molecule type" value="Genomic_DNA"/>
</dbReference>